<dbReference type="NCBIfam" id="TIGR00277">
    <property type="entry name" value="HDIG"/>
    <property type="match status" value="1"/>
</dbReference>
<dbReference type="RefSeq" id="XP_033455657.1">
    <property type="nucleotide sequence ID" value="XM_033605944.1"/>
</dbReference>
<evidence type="ECO:0000313" key="3">
    <source>
        <dbReference type="RefSeq" id="XP_033455657.1"/>
    </source>
</evidence>
<dbReference type="Proteomes" id="UP000504637">
    <property type="component" value="Unplaced"/>
</dbReference>
<dbReference type="GeneID" id="54363744"/>
<accession>A0A6J3LS27</accession>
<dbReference type="Pfam" id="PF01966">
    <property type="entry name" value="HD"/>
    <property type="match status" value="1"/>
</dbReference>
<dbReference type="Gene3D" id="1.10.3210.10">
    <property type="entry name" value="Hypothetical protein af1432"/>
    <property type="match status" value="1"/>
</dbReference>
<gene>
    <name evidence="3" type="ORF">K489DRAFT_384815</name>
</gene>
<dbReference type="PANTHER" id="PTHR40202">
    <property type="match status" value="1"/>
</dbReference>
<reference evidence="3" key="3">
    <citation type="submission" date="2025-08" db="UniProtKB">
        <authorList>
            <consortium name="RefSeq"/>
        </authorList>
    </citation>
    <scope>IDENTIFICATION</scope>
    <source>
        <strain evidence="3">CBS 342.82</strain>
    </source>
</reference>
<keyword evidence="2" id="KW-1185">Reference proteome</keyword>
<dbReference type="InterPro" id="IPR006674">
    <property type="entry name" value="HD_domain"/>
</dbReference>
<dbReference type="InterPro" id="IPR052567">
    <property type="entry name" value="OP_Dioxygenase"/>
</dbReference>
<dbReference type="InterPro" id="IPR003607">
    <property type="entry name" value="HD/PDEase_dom"/>
</dbReference>
<reference evidence="3" key="1">
    <citation type="submission" date="2020-01" db="EMBL/GenBank/DDBJ databases">
        <authorList>
            <consortium name="DOE Joint Genome Institute"/>
            <person name="Haridas S."/>
            <person name="Albert R."/>
            <person name="Binder M."/>
            <person name="Bloem J."/>
            <person name="Labutti K."/>
            <person name="Salamov A."/>
            <person name="Andreopoulos B."/>
            <person name="Baker S.E."/>
            <person name="Barry K."/>
            <person name="Bills G."/>
            <person name="Bluhm B.H."/>
            <person name="Cannon C."/>
            <person name="Castanera R."/>
            <person name="Culley D.E."/>
            <person name="Daum C."/>
            <person name="Ezra D."/>
            <person name="Gonzalez J.B."/>
            <person name="Henrissat B."/>
            <person name="Kuo A."/>
            <person name="Liang C."/>
            <person name="Lipzen A."/>
            <person name="Lutzoni F."/>
            <person name="Magnuson J."/>
            <person name="Mondo S."/>
            <person name="Nolan M."/>
            <person name="Ohm R."/>
            <person name="Pangilinan J."/>
            <person name="Park H.-J."/>
            <person name="Ramirez L."/>
            <person name="Alfaro M."/>
            <person name="Sun H."/>
            <person name="Tritt A."/>
            <person name="Yoshinaga Y."/>
            <person name="Zwiers L.-H."/>
            <person name="Turgeon B.G."/>
            <person name="Goodwin S.B."/>
            <person name="Spatafora J.W."/>
            <person name="Crous P.W."/>
            <person name="Grigoriev I.V."/>
        </authorList>
    </citation>
    <scope>NUCLEOTIDE SEQUENCE</scope>
    <source>
        <strain evidence="3">CBS 342.82</strain>
    </source>
</reference>
<dbReference type="OrthoDB" id="445007at2759"/>
<dbReference type="InterPro" id="IPR006675">
    <property type="entry name" value="HDIG_dom"/>
</dbReference>
<feature type="domain" description="HD" evidence="1">
    <location>
        <begin position="32"/>
        <end position="119"/>
    </location>
</feature>
<evidence type="ECO:0000313" key="2">
    <source>
        <dbReference type="Proteomes" id="UP000504637"/>
    </source>
</evidence>
<organism evidence="3">
    <name type="scientific">Dissoconium aciculare CBS 342.82</name>
    <dbReference type="NCBI Taxonomy" id="1314786"/>
    <lineage>
        <taxon>Eukaryota</taxon>
        <taxon>Fungi</taxon>
        <taxon>Dikarya</taxon>
        <taxon>Ascomycota</taxon>
        <taxon>Pezizomycotina</taxon>
        <taxon>Dothideomycetes</taxon>
        <taxon>Dothideomycetidae</taxon>
        <taxon>Mycosphaerellales</taxon>
        <taxon>Dissoconiaceae</taxon>
        <taxon>Dissoconium</taxon>
    </lineage>
</organism>
<dbReference type="CDD" id="cd00077">
    <property type="entry name" value="HDc"/>
    <property type="match status" value="1"/>
</dbReference>
<dbReference type="SUPFAM" id="SSF109604">
    <property type="entry name" value="HD-domain/PDEase-like"/>
    <property type="match status" value="1"/>
</dbReference>
<dbReference type="AlphaFoldDB" id="A0A6J3LS27"/>
<evidence type="ECO:0000259" key="1">
    <source>
        <dbReference type="Pfam" id="PF01966"/>
    </source>
</evidence>
<protein>
    <recommendedName>
        <fullName evidence="1">HD domain-containing protein</fullName>
    </recommendedName>
</protein>
<sequence>MATPREKAFDIIQLLKDRGEDDYIGEEVSQIAHSLQAANLAKTSNADDETIVAALLHDIGHFLPPDQVRSIAHEVRHMSSSGDSSDQGVGRIGHERIGAEYLLRVGFPRKVAALVGSHVVAKRYLCATDQGYHSTLSDASKKSLIFQGGPMEGDELSRWAGNPWCREMCQLRKWDDRAKVVGLEVPPVEAYQEVIERLLT</sequence>
<reference evidence="3" key="2">
    <citation type="submission" date="2020-04" db="EMBL/GenBank/DDBJ databases">
        <authorList>
            <consortium name="NCBI Genome Project"/>
        </authorList>
    </citation>
    <scope>NUCLEOTIDE SEQUENCE</scope>
    <source>
        <strain evidence="3">CBS 342.82</strain>
    </source>
</reference>
<proteinExistence type="predicted"/>
<dbReference type="PANTHER" id="PTHR40202:SF1">
    <property type="entry name" value="HD DOMAIN-CONTAINING PROTEIN"/>
    <property type="match status" value="1"/>
</dbReference>
<name>A0A6J3LS27_9PEZI</name>